<dbReference type="Proteomes" id="UP001432027">
    <property type="component" value="Unassembled WGS sequence"/>
</dbReference>
<reference evidence="1" key="1">
    <citation type="submission" date="2023-10" db="EMBL/GenBank/DDBJ databases">
        <title>Genome assembly of Pristionchus species.</title>
        <authorList>
            <person name="Yoshida K."/>
            <person name="Sommer R.J."/>
        </authorList>
    </citation>
    <scope>NUCLEOTIDE SEQUENCE</scope>
    <source>
        <strain evidence="1">RS0144</strain>
    </source>
</reference>
<gene>
    <name evidence="1" type="ORF">PENTCL1PPCAC_13663</name>
</gene>
<evidence type="ECO:0000313" key="1">
    <source>
        <dbReference type="EMBL" id="GMS91488.1"/>
    </source>
</evidence>
<dbReference type="EMBL" id="BTSX01000003">
    <property type="protein sequence ID" value="GMS91488.1"/>
    <property type="molecule type" value="Genomic_DNA"/>
</dbReference>
<accession>A0AAV5T8C7</accession>
<organism evidence="1 2">
    <name type="scientific">Pristionchus entomophagus</name>
    <dbReference type="NCBI Taxonomy" id="358040"/>
    <lineage>
        <taxon>Eukaryota</taxon>
        <taxon>Metazoa</taxon>
        <taxon>Ecdysozoa</taxon>
        <taxon>Nematoda</taxon>
        <taxon>Chromadorea</taxon>
        <taxon>Rhabditida</taxon>
        <taxon>Rhabditina</taxon>
        <taxon>Diplogasteromorpha</taxon>
        <taxon>Diplogasteroidea</taxon>
        <taxon>Neodiplogasteridae</taxon>
        <taxon>Pristionchus</taxon>
    </lineage>
</organism>
<comment type="caution">
    <text evidence="1">The sequence shown here is derived from an EMBL/GenBank/DDBJ whole genome shotgun (WGS) entry which is preliminary data.</text>
</comment>
<proteinExistence type="predicted"/>
<keyword evidence="2" id="KW-1185">Reference proteome</keyword>
<sequence>MDKSTLSEGRIRLKPPFFGEKSRDKIVNGHYYCQLQYIIEHFLSRWYRVARFLCSEDTILSLVILLRSLLLRCTIPKRTHGRIESLCQRMVVKFSRCQFLHLSHLQWQILR</sequence>
<name>A0AAV5T8C7_9BILA</name>
<protein>
    <submittedName>
        <fullName evidence="1">Uncharacterized protein</fullName>
    </submittedName>
</protein>
<dbReference type="AlphaFoldDB" id="A0AAV5T8C7"/>
<evidence type="ECO:0000313" key="2">
    <source>
        <dbReference type="Proteomes" id="UP001432027"/>
    </source>
</evidence>